<dbReference type="AlphaFoldDB" id="A0A117SXU6"/>
<gene>
    <name evidence="3" type="ORF">ATW55_15115</name>
</gene>
<feature type="region of interest" description="Disordered" evidence="1">
    <location>
        <begin position="221"/>
        <end position="256"/>
    </location>
</feature>
<accession>A0A117SXU6</accession>
<dbReference type="EMBL" id="LPVJ01000035">
    <property type="protein sequence ID" value="KUO95823.1"/>
    <property type="molecule type" value="Genomic_DNA"/>
</dbReference>
<dbReference type="SMART" id="SM00858">
    <property type="entry name" value="SAF"/>
    <property type="match status" value="1"/>
</dbReference>
<dbReference type="InterPro" id="IPR013974">
    <property type="entry name" value="SAF"/>
</dbReference>
<evidence type="ECO:0000313" key="3">
    <source>
        <dbReference type="EMBL" id="KUO95823.1"/>
    </source>
</evidence>
<dbReference type="RefSeq" id="WP_067716017.1">
    <property type="nucleotide sequence ID" value="NZ_LPVJ01000035.1"/>
</dbReference>
<keyword evidence="4" id="KW-1185">Reference proteome</keyword>
<evidence type="ECO:0000313" key="4">
    <source>
        <dbReference type="Proteomes" id="UP000053557"/>
    </source>
</evidence>
<dbReference type="CDD" id="cd11614">
    <property type="entry name" value="SAF_CpaB_FlgA_like"/>
    <property type="match status" value="1"/>
</dbReference>
<proteinExistence type="predicted"/>
<dbReference type="Pfam" id="PF08666">
    <property type="entry name" value="SAF"/>
    <property type="match status" value="1"/>
</dbReference>
<protein>
    <recommendedName>
        <fullName evidence="2">SAF domain-containing protein</fullName>
    </recommendedName>
</protein>
<organism evidence="3 4">
    <name type="scientific">Ferroacidibacillus organovorans</name>
    <dbReference type="NCBI Taxonomy" id="1765683"/>
    <lineage>
        <taxon>Bacteria</taxon>
        <taxon>Bacillati</taxon>
        <taxon>Bacillota</taxon>
        <taxon>Bacilli</taxon>
        <taxon>Bacillales</taxon>
        <taxon>Alicyclobacillaceae</taxon>
        <taxon>Ferroacidibacillus</taxon>
    </lineage>
</organism>
<feature type="domain" description="SAF" evidence="2">
    <location>
        <begin position="33"/>
        <end position="95"/>
    </location>
</feature>
<name>A0A117SXU6_9BACL</name>
<evidence type="ECO:0000256" key="1">
    <source>
        <dbReference type="SAM" id="MobiDB-lite"/>
    </source>
</evidence>
<evidence type="ECO:0000259" key="2">
    <source>
        <dbReference type="SMART" id="SM00858"/>
    </source>
</evidence>
<dbReference type="Proteomes" id="UP000053557">
    <property type="component" value="Unassembled WGS sequence"/>
</dbReference>
<comment type="caution">
    <text evidence="3">The sequence shown here is derived from an EMBL/GenBank/DDBJ whole genome shotgun (WGS) entry which is preliminary data.</text>
</comment>
<reference evidence="3 4" key="1">
    <citation type="submission" date="2015-12" db="EMBL/GenBank/DDBJ databases">
        <title>Draft genome sequence of Acidibacillus ferrooxidans ITV001, isolated from a chalcopyrite acid mine drainage site in Brazil.</title>
        <authorList>
            <person name="Dall'Agnol H."/>
            <person name="Nancucheo I."/>
            <person name="Johnson B."/>
            <person name="Oliveira R."/>
            <person name="Leite L."/>
            <person name="Pylro V."/>
            <person name="Nunes G.L."/>
            <person name="Tzotzos G."/>
            <person name="Fernandes G.R."/>
            <person name="Dutra J."/>
            <person name="Orellana S.C."/>
            <person name="Oliveira G."/>
        </authorList>
    </citation>
    <scope>NUCLEOTIDE SEQUENCE [LARGE SCALE GENOMIC DNA]</scope>
    <source>
        <strain evidence="4">ITV01</strain>
    </source>
</reference>
<sequence length="256" mass="26220">MRKSTFSFVLGTLCAVLAGTIGSLALYRALNTETVVVSTHTLYPYTRIDASDVTTVTVPKTSGIAGLATNESSVIGHYLSYAVPKGDPVTTGDLNPSGGSFSTFLTQYTQRTGQTGMLMSLPVQSPLASVVNPGEQIALLVPQQNGATQTLTTIEPVPVLNVLQPAKGGTPTALLIFVSEQNYKILAPAVLKNNVQVALIPQNDSFAAPGSIPLANSPSAFPTASGTVPTTHVTTSPPKTTGSTGSSTTSNGGGQG</sequence>
<feature type="compositionally biased region" description="Low complexity" evidence="1">
    <location>
        <begin position="223"/>
        <end position="250"/>
    </location>
</feature>
<dbReference type="OrthoDB" id="2375429at2"/>